<keyword evidence="3" id="KW-1185">Reference proteome</keyword>
<evidence type="ECO:0000313" key="2">
    <source>
        <dbReference type="EMBL" id="GAA1413733.1"/>
    </source>
</evidence>
<name>A0ABP4J8H8_9ACTN</name>
<evidence type="ECO:0000313" key="3">
    <source>
        <dbReference type="Proteomes" id="UP001500973"/>
    </source>
</evidence>
<feature type="region of interest" description="Disordered" evidence="1">
    <location>
        <begin position="25"/>
        <end position="82"/>
    </location>
</feature>
<accession>A0ABP4J8H8</accession>
<dbReference type="Proteomes" id="UP001500973">
    <property type="component" value="Unassembled WGS sequence"/>
</dbReference>
<evidence type="ECO:0008006" key="4">
    <source>
        <dbReference type="Google" id="ProtNLM"/>
    </source>
</evidence>
<gene>
    <name evidence="2" type="ORF">GCM10009601_00140</name>
</gene>
<evidence type="ECO:0000256" key="1">
    <source>
        <dbReference type="SAM" id="MobiDB-lite"/>
    </source>
</evidence>
<comment type="caution">
    <text evidence="2">The sequence shown here is derived from an EMBL/GenBank/DDBJ whole genome shotgun (WGS) entry which is preliminary data.</text>
</comment>
<protein>
    <recommendedName>
        <fullName evidence="4">Secreted protein</fullName>
    </recommendedName>
</protein>
<organism evidence="2 3">
    <name type="scientific">Streptomyces thermospinosisporus</name>
    <dbReference type="NCBI Taxonomy" id="161482"/>
    <lineage>
        <taxon>Bacteria</taxon>
        <taxon>Bacillati</taxon>
        <taxon>Actinomycetota</taxon>
        <taxon>Actinomycetes</taxon>
        <taxon>Kitasatosporales</taxon>
        <taxon>Streptomycetaceae</taxon>
        <taxon>Streptomyces</taxon>
    </lineage>
</organism>
<proteinExistence type="predicted"/>
<sequence length="118" mass="12237">MVAVAPPWPGSVPLLPAALAVPAPVSRPAARPATRVPAARRAVPRPRADDAENEANTEFPSERDPLHVGGGPTSRISGPLNPRSHFGILRTRRDAPAGDPVGGLIRLVIVIAACADKP</sequence>
<dbReference type="EMBL" id="BAAAIZ010000001">
    <property type="protein sequence ID" value="GAA1413733.1"/>
    <property type="molecule type" value="Genomic_DNA"/>
</dbReference>
<reference evidence="3" key="1">
    <citation type="journal article" date="2019" name="Int. J. Syst. Evol. Microbiol.">
        <title>The Global Catalogue of Microorganisms (GCM) 10K type strain sequencing project: providing services to taxonomists for standard genome sequencing and annotation.</title>
        <authorList>
            <consortium name="The Broad Institute Genomics Platform"/>
            <consortium name="The Broad Institute Genome Sequencing Center for Infectious Disease"/>
            <person name="Wu L."/>
            <person name="Ma J."/>
        </authorList>
    </citation>
    <scope>NUCLEOTIDE SEQUENCE [LARGE SCALE GENOMIC DNA]</scope>
    <source>
        <strain evidence="3">JCM 11756</strain>
    </source>
</reference>
<feature type="compositionally biased region" description="Low complexity" evidence="1">
    <location>
        <begin position="25"/>
        <end position="41"/>
    </location>
</feature>